<evidence type="ECO:0000256" key="1">
    <source>
        <dbReference type="ARBA" id="ARBA00006281"/>
    </source>
</evidence>
<protein>
    <submittedName>
        <fullName evidence="5">A1 cistron-splicing factor</fullName>
    </submittedName>
</protein>
<dbReference type="AlphaFoldDB" id="A0AAN6RY62"/>
<comment type="caution">
    <text evidence="5">The sequence shown here is derived from an EMBL/GenBank/DDBJ whole genome shotgun (WGS) entry which is preliminary data.</text>
</comment>
<evidence type="ECO:0000313" key="6">
    <source>
        <dbReference type="Proteomes" id="UP001303889"/>
    </source>
</evidence>
<feature type="domain" description="AAR2 C-terminal" evidence="3">
    <location>
        <begin position="253"/>
        <end position="425"/>
    </location>
</feature>
<dbReference type="InterPro" id="IPR007946">
    <property type="entry name" value="AAR2"/>
</dbReference>
<gene>
    <name evidence="5" type="ORF">C8A05DRAFT_11747</name>
</gene>
<dbReference type="Proteomes" id="UP001303889">
    <property type="component" value="Unassembled WGS sequence"/>
</dbReference>
<proteinExistence type="inferred from homology"/>
<reference evidence="5" key="2">
    <citation type="submission" date="2023-05" db="EMBL/GenBank/DDBJ databases">
        <authorList>
            <consortium name="Lawrence Berkeley National Laboratory"/>
            <person name="Steindorff A."/>
            <person name="Hensen N."/>
            <person name="Bonometti L."/>
            <person name="Westerberg I."/>
            <person name="Brannstrom I.O."/>
            <person name="Guillou S."/>
            <person name="Cros-Aarteil S."/>
            <person name="Calhoun S."/>
            <person name="Haridas S."/>
            <person name="Kuo A."/>
            <person name="Mondo S."/>
            <person name="Pangilinan J."/>
            <person name="Riley R."/>
            <person name="Labutti K."/>
            <person name="Andreopoulos B."/>
            <person name="Lipzen A."/>
            <person name="Chen C."/>
            <person name="Yanf M."/>
            <person name="Daum C."/>
            <person name="Ng V."/>
            <person name="Clum A."/>
            <person name="Ohm R."/>
            <person name="Martin F."/>
            <person name="Silar P."/>
            <person name="Natvig D."/>
            <person name="Lalanne C."/>
            <person name="Gautier V."/>
            <person name="Ament-Velasquez S.L."/>
            <person name="Kruys A."/>
            <person name="Hutchinson M.I."/>
            <person name="Powell A.J."/>
            <person name="Barry K."/>
            <person name="Miller A.N."/>
            <person name="Grigoriev I.V."/>
            <person name="Debuchy R."/>
            <person name="Gladieux P."/>
            <person name="Thoren M.H."/>
            <person name="Johannesson H."/>
        </authorList>
    </citation>
    <scope>NUCLEOTIDE SEQUENCE</scope>
    <source>
        <strain evidence="5">CBS 103.79</strain>
    </source>
</reference>
<reference evidence="5" key="1">
    <citation type="journal article" date="2023" name="Mol. Phylogenet. Evol.">
        <title>Genome-scale phylogeny and comparative genomics of the fungal order Sordariales.</title>
        <authorList>
            <person name="Hensen N."/>
            <person name="Bonometti L."/>
            <person name="Westerberg I."/>
            <person name="Brannstrom I.O."/>
            <person name="Guillou S."/>
            <person name="Cros-Aarteil S."/>
            <person name="Calhoun S."/>
            <person name="Haridas S."/>
            <person name="Kuo A."/>
            <person name="Mondo S."/>
            <person name="Pangilinan J."/>
            <person name="Riley R."/>
            <person name="LaButti K."/>
            <person name="Andreopoulos B."/>
            <person name="Lipzen A."/>
            <person name="Chen C."/>
            <person name="Yan M."/>
            <person name="Daum C."/>
            <person name="Ng V."/>
            <person name="Clum A."/>
            <person name="Steindorff A."/>
            <person name="Ohm R.A."/>
            <person name="Martin F."/>
            <person name="Silar P."/>
            <person name="Natvig D.O."/>
            <person name="Lalanne C."/>
            <person name="Gautier V."/>
            <person name="Ament-Velasquez S.L."/>
            <person name="Kruys A."/>
            <person name="Hutchinson M.I."/>
            <person name="Powell A.J."/>
            <person name="Barry K."/>
            <person name="Miller A.N."/>
            <person name="Grigoriev I.V."/>
            <person name="Debuchy R."/>
            <person name="Gladieux P."/>
            <person name="Hiltunen Thoren M."/>
            <person name="Johannesson H."/>
        </authorList>
    </citation>
    <scope>NUCLEOTIDE SEQUENCE</scope>
    <source>
        <strain evidence="5">CBS 103.79</strain>
    </source>
</reference>
<name>A0AAN6RY62_9PEZI</name>
<dbReference type="Pfam" id="PF05282">
    <property type="entry name" value="AAR2"/>
    <property type="match status" value="1"/>
</dbReference>
<feature type="domain" description="AAR2 N-terminal" evidence="4">
    <location>
        <begin position="45"/>
        <end position="189"/>
    </location>
</feature>
<dbReference type="PANTHER" id="PTHR12689:SF4">
    <property type="entry name" value="PROTEIN AAR2 HOMOLOG"/>
    <property type="match status" value="1"/>
</dbReference>
<dbReference type="PANTHER" id="PTHR12689">
    <property type="entry name" value="A1 CISTRON SPLICING FACTOR AAR2-RELATED"/>
    <property type="match status" value="1"/>
</dbReference>
<sequence length="470" mass="52473">MLSPRTQGLRSELALRPLPARSEDADSKTGGKRGIQQLPSYLGKGEVFLTQGLPGHFIVGLDTMALTTNRSLLGFREIPQGAHFLWVQQPTGVSRCGYWFSTEAQTALRIKQWDTQNETLGEPSQAWAGKGEGSVKSVYPNLQPYGLHAHRDIPSMPLEGTHPEWARSPGNLWHALTSAVSATTLERITVRTDVKEYLVDSMDCAKDTFQTDARSSGDSPQITGINSNLNFLFTQDFRDLQVLDLGPIQSRVADTSLRVQSLLNASINSPTPITEDDILAEMQFTFLTGTHLGNPACLEQWWNLVLKIVLRAYSLAASRPKLSRGLIQTLHAQLFYTEHYVGSFTAGPEEDKGVGQNGLSSDDRPIFEYKPQNKDKLYRGLAGYKRRLNDMVLSGQLGQATAEQQAVSRTFEELESWLWRRGWDLSGEQKIEREMGGMRVDDSDEEEDEQPVVVELDEEGREVGLISFRD</sequence>
<dbReference type="Gene3D" id="2.60.34.20">
    <property type="match status" value="1"/>
</dbReference>
<dbReference type="InterPro" id="IPR038514">
    <property type="entry name" value="AAR2_C_sf"/>
</dbReference>
<evidence type="ECO:0000256" key="2">
    <source>
        <dbReference type="SAM" id="MobiDB-lite"/>
    </source>
</evidence>
<feature type="region of interest" description="Disordered" evidence="2">
    <location>
        <begin position="16"/>
        <end position="36"/>
    </location>
</feature>
<organism evidence="5 6">
    <name type="scientific">Staphylotrichum tortipilum</name>
    <dbReference type="NCBI Taxonomy" id="2831512"/>
    <lineage>
        <taxon>Eukaryota</taxon>
        <taxon>Fungi</taxon>
        <taxon>Dikarya</taxon>
        <taxon>Ascomycota</taxon>
        <taxon>Pezizomycotina</taxon>
        <taxon>Sordariomycetes</taxon>
        <taxon>Sordariomycetidae</taxon>
        <taxon>Sordariales</taxon>
        <taxon>Chaetomiaceae</taxon>
        <taxon>Staphylotrichum</taxon>
    </lineage>
</organism>
<dbReference type="GO" id="GO:0000244">
    <property type="term" value="P:spliceosomal tri-snRNP complex assembly"/>
    <property type="evidence" value="ECO:0007669"/>
    <property type="project" value="TreeGrafter"/>
</dbReference>
<dbReference type="Gene3D" id="1.25.40.550">
    <property type="entry name" value="Aar2, C-terminal domain-like"/>
    <property type="match status" value="1"/>
</dbReference>
<evidence type="ECO:0000259" key="3">
    <source>
        <dbReference type="Pfam" id="PF05282"/>
    </source>
</evidence>
<dbReference type="EMBL" id="MU855325">
    <property type="protein sequence ID" value="KAK3906501.1"/>
    <property type="molecule type" value="Genomic_DNA"/>
</dbReference>
<evidence type="ECO:0000313" key="5">
    <source>
        <dbReference type="EMBL" id="KAK3906501.1"/>
    </source>
</evidence>
<comment type="similarity">
    <text evidence="1">Belongs to the AAR2 family.</text>
</comment>
<keyword evidence="6" id="KW-1185">Reference proteome</keyword>
<dbReference type="InterPro" id="IPR038516">
    <property type="entry name" value="AAR2_N_sf"/>
</dbReference>
<dbReference type="InterPro" id="IPR033647">
    <property type="entry name" value="Aar2_N"/>
</dbReference>
<evidence type="ECO:0000259" key="4">
    <source>
        <dbReference type="Pfam" id="PF20981"/>
    </source>
</evidence>
<dbReference type="CDD" id="cd13777">
    <property type="entry name" value="Aar2_N"/>
    <property type="match status" value="1"/>
</dbReference>
<dbReference type="Pfam" id="PF20981">
    <property type="entry name" value="AAR2_1st"/>
    <property type="match status" value="1"/>
</dbReference>
<accession>A0AAN6RY62</accession>
<dbReference type="InterPro" id="IPR033648">
    <property type="entry name" value="AAR2_C"/>
</dbReference>
<dbReference type="CDD" id="cd13778">
    <property type="entry name" value="Aar2_C"/>
    <property type="match status" value="1"/>
</dbReference>
<feature type="region of interest" description="Disordered" evidence="2">
    <location>
        <begin position="347"/>
        <end position="366"/>
    </location>
</feature>